<organism evidence="2 3">
    <name type="scientific">Halomonas ventosae</name>
    <dbReference type="NCBI Taxonomy" id="229007"/>
    <lineage>
        <taxon>Bacteria</taxon>
        <taxon>Pseudomonadati</taxon>
        <taxon>Pseudomonadota</taxon>
        <taxon>Gammaproteobacteria</taxon>
        <taxon>Oceanospirillales</taxon>
        <taxon>Halomonadaceae</taxon>
        <taxon>Halomonas</taxon>
    </lineage>
</organism>
<reference evidence="2 3" key="1">
    <citation type="submission" date="2018-03" db="EMBL/GenBank/DDBJ databases">
        <title>Comparative analysis of microorganisms from saline springs in Andes Mountain Range, Colombia.</title>
        <authorList>
            <person name="Rubin E."/>
        </authorList>
    </citation>
    <scope>NUCLEOTIDE SEQUENCE [LARGE SCALE GENOMIC DNA]</scope>
    <source>
        <strain evidence="2 3">USBA 854</strain>
    </source>
</reference>
<sequence>MQRQRPRGGKRSRVSARSGRLDLESMGGGRHSS</sequence>
<proteinExistence type="predicted"/>
<dbReference type="EMBL" id="PVTM01000002">
    <property type="protein sequence ID" value="PRY72945.1"/>
    <property type="molecule type" value="Genomic_DNA"/>
</dbReference>
<feature type="compositionally biased region" description="Basic residues" evidence="1">
    <location>
        <begin position="1"/>
        <end position="14"/>
    </location>
</feature>
<dbReference type="AlphaFoldDB" id="A0A2T0VR15"/>
<evidence type="ECO:0000313" key="2">
    <source>
        <dbReference type="EMBL" id="PRY72945.1"/>
    </source>
</evidence>
<name>A0A2T0VR15_9GAMM</name>
<evidence type="ECO:0000313" key="3">
    <source>
        <dbReference type="Proteomes" id="UP000239896"/>
    </source>
</evidence>
<feature type="region of interest" description="Disordered" evidence="1">
    <location>
        <begin position="1"/>
        <end position="33"/>
    </location>
</feature>
<accession>A0A2T0VR15</accession>
<keyword evidence="3" id="KW-1185">Reference proteome</keyword>
<comment type="caution">
    <text evidence="2">The sequence shown here is derived from an EMBL/GenBank/DDBJ whole genome shotgun (WGS) entry which is preliminary data.</text>
</comment>
<evidence type="ECO:0000256" key="1">
    <source>
        <dbReference type="SAM" id="MobiDB-lite"/>
    </source>
</evidence>
<protein>
    <submittedName>
        <fullName evidence="2">Uncharacterized protein</fullName>
    </submittedName>
</protein>
<dbReference type="Proteomes" id="UP000239896">
    <property type="component" value="Unassembled WGS sequence"/>
</dbReference>
<gene>
    <name evidence="2" type="ORF">BCL64_10224</name>
</gene>